<protein>
    <recommendedName>
        <fullName evidence="3">Secreted protein</fullName>
    </recommendedName>
</protein>
<accession>A0ABW0ZQQ5</accession>
<dbReference type="Proteomes" id="UP001596074">
    <property type="component" value="Unassembled WGS sequence"/>
</dbReference>
<evidence type="ECO:0008006" key="3">
    <source>
        <dbReference type="Google" id="ProtNLM"/>
    </source>
</evidence>
<name>A0ABW0ZQQ5_9ACTN</name>
<sequence>MRLLDDVQKANMKVKTLRGRVAGTLALGALATLVTGALPAAPAGAATARCTLRISASFEYQLVKYNRVTNTCTPADTRDRMVQSIMWGADWPDGDDFRYSRSPVLLNETYTVQTVLLNEDRATGDEVYTENRFVRPNGSIYTVESNEVHGDFWPF</sequence>
<proteinExistence type="predicted"/>
<keyword evidence="2" id="KW-1185">Reference proteome</keyword>
<reference evidence="2" key="1">
    <citation type="journal article" date="2019" name="Int. J. Syst. Evol. Microbiol.">
        <title>The Global Catalogue of Microorganisms (GCM) 10K type strain sequencing project: providing services to taxonomists for standard genome sequencing and annotation.</title>
        <authorList>
            <consortium name="The Broad Institute Genomics Platform"/>
            <consortium name="The Broad Institute Genome Sequencing Center for Infectious Disease"/>
            <person name="Wu L."/>
            <person name="Ma J."/>
        </authorList>
    </citation>
    <scope>NUCLEOTIDE SEQUENCE [LARGE SCALE GENOMIC DNA]</scope>
    <source>
        <strain evidence="2">KCTC 42087</strain>
    </source>
</reference>
<comment type="caution">
    <text evidence="1">The sequence shown here is derived from an EMBL/GenBank/DDBJ whole genome shotgun (WGS) entry which is preliminary data.</text>
</comment>
<evidence type="ECO:0000313" key="1">
    <source>
        <dbReference type="EMBL" id="MFC5744672.1"/>
    </source>
</evidence>
<organism evidence="1 2">
    <name type="scientific">Actinomadura rugatobispora</name>
    <dbReference type="NCBI Taxonomy" id="1994"/>
    <lineage>
        <taxon>Bacteria</taxon>
        <taxon>Bacillati</taxon>
        <taxon>Actinomycetota</taxon>
        <taxon>Actinomycetes</taxon>
        <taxon>Streptosporangiales</taxon>
        <taxon>Thermomonosporaceae</taxon>
        <taxon>Actinomadura</taxon>
    </lineage>
</organism>
<gene>
    <name evidence="1" type="ORF">ACFPZN_03475</name>
</gene>
<evidence type="ECO:0000313" key="2">
    <source>
        <dbReference type="Proteomes" id="UP001596074"/>
    </source>
</evidence>
<dbReference type="EMBL" id="JBHSON010000004">
    <property type="protein sequence ID" value="MFC5744672.1"/>
    <property type="molecule type" value="Genomic_DNA"/>
</dbReference>